<dbReference type="Pfam" id="PF14261">
    <property type="entry name" value="DUF4351"/>
    <property type="match status" value="1"/>
</dbReference>
<gene>
    <name evidence="2" type="ORF">QQ91_0009005</name>
</gene>
<comment type="caution">
    <text evidence="2">The sequence shown here is derived from an EMBL/GenBank/DDBJ whole genome shotgun (WGS) entry which is preliminary data.</text>
</comment>
<evidence type="ECO:0000313" key="2">
    <source>
        <dbReference type="EMBL" id="MCM1982960.1"/>
    </source>
</evidence>
<dbReference type="EMBL" id="JTHE03000048">
    <property type="protein sequence ID" value="MCM1982960.1"/>
    <property type="molecule type" value="Genomic_DNA"/>
</dbReference>
<keyword evidence="3" id="KW-1185">Reference proteome</keyword>
<protein>
    <submittedName>
        <fullName evidence="2">DUF4351 domain-containing protein</fullName>
    </submittedName>
</protein>
<accession>A0ABD4T3S0</accession>
<dbReference type="AlphaFoldDB" id="A0ABD4T3S0"/>
<organism evidence="2 3">
    <name type="scientific">Lyngbya confervoides BDU141951</name>
    <dbReference type="NCBI Taxonomy" id="1574623"/>
    <lineage>
        <taxon>Bacteria</taxon>
        <taxon>Bacillati</taxon>
        <taxon>Cyanobacteriota</taxon>
        <taxon>Cyanophyceae</taxon>
        <taxon>Oscillatoriophycideae</taxon>
        <taxon>Oscillatoriales</taxon>
        <taxon>Microcoleaceae</taxon>
        <taxon>Lyngbya</taxon>
    </lineage>
</organism>
<feature type="domain" description="DUF4351" evidence="1">
    <location>
        <begin position="5"/>
        <end position="41"/>
    </location>
</feature>
<evidence type="ECO:0000313" key="3">
    <source>
        <dbReference type="Proteomes" id="UP000031561"/>
    </source>
</evidence>
<proteinExistence type="predicted"/>
<name>A0ABD4T3S0_9CYAN</name>
<evidence type="ECO:0000259" key="1">
    <source>
        <dbReference type="Pfam" id="PF14261"/>
    </source>
</evidence>
<reference evidence="2 3" key="1">
    <citation type="journal article" date="2015" name="Genome Announc.">
        <title>Draft Genome Sequence of Filamentous Marine Cyanobacterium Lyngbya confervoides Strain BDU141951.</title>
        <authorList>
            <person name="Chandrababunaidu M.M."/>
            <person name="Sen D."/>
            <person name="Tripathy S."/>
        </authorList>
    </citation>
    <scope>NUCLEOTIDE SEQUENCE [LARGE SCALE GENOMIC DNA]</scope>
    <source>
        <strain evidence="2 3">BDU141951</strain>
    </source>
</reference>
<dbReference type="Proteomes" id="UP000031561">
    <property type="component" value="Unassembled WGS sequence"/>
</dbReference>
<sequence length="42" mass="4660">MYRTLAELTDGLRVQVQDLAFAEVESLGDALLDFTQLAGLEF</sequence>
<dbReference type="InterPro" id="IPR025587">
    <property type="entry name" value="DUF4351"/>
</dbReference>